<dbReference type="InterPro" id="IPR012312">
    <property type="entry name" value="Hemerythrin-like"/>
</dbReference>
<sequence length="227" mass="26649">MQEQRYNVFNQIHKGLRGMLYNTALQLQQTDFTQPEANAVVEQLEQVLAFFDEHAENEDRFILPHVRKHNASLIDELEKDHEIDHRLTQTLFDHIRDWKAAQTADQKEAAGQRISFAFNEFIAFNLYHMNKEENVLMYLLWKHYTDAEIRQMEGEILQSIPPQTLLAESRWMMRSINDREVIRWLTGLKQGAPAEVFNGFLRMAEEELPADRLAKVHTALELAEPFA</sequence>
<evidence type="ECO:0000313" key="2">
    <source>
        <dbReference type="EMBL" id="MFD1141462.1"/>
    </source>
</evidence>
<dbReference type="RefSeq" id="WP_265991866.1">
    <property type="nucleotide sequence ID" value="NZ_CP110973.1"/>
</dbReference>
<evidence type="ECO:0000313" key="3">
    <source>
        <dbReference type="Proteomes" id="UP001597116"/>
    </source>
</evidence>
<dbReference type="Gene3D" id="1.20.120.520">
    <property type="entry name" value="nmb1532 protein domain like"/>
    <property type="match status" value="1"/>
</dbReference>
<protein>
    <submittedName>
        <fullName evidence="2">Hemerythrin domain-containing protein</fullName>
    </submittedName>
</protein>
<dbReference type="Pfam" id="PF01814">
    <property type="entry name" value="Hemerythrin"/>
    <property type="match status" value="1"/>
</dbReference>
<proteinExistence type="predicted"/>
<accession>A0ABW3Q6P0</accession>
<comment type="caution">
    <text evidence="2">The sequence shown here is derived from an EMBL/GenBank/DDBJ whole genome shotgun (WGS) entry which is preliminary data.</text>
</comment>
<organism evidence="2 3">
    <name type="scientific">Larkinella insperata</name>
    <dbReference type="NCBI Taxonomy" id="332158"/>
    <lineage>
        <taxon>Bacteria</taxon>
        <taxon>Pseudomonadati</taxon>
        <taxon>Bacteroidota</taxon>
        <taxon>Cytophagia</taxon>
        <taxon>Cytophagales</taxon>
        <taxon>Spirosomataceae</taxon>
        <taxon>Larkinella</taxon>
    </lineage>
</organism>
<reference evidence="3" key="1">
    <citation type="journal article" date="2019" name="Int. J. Syst. Evol. Microbiol.">
        <title>The Global Catalogue of Microorganisms (GCM) 10K type strain sequencing project: providing services to taxonomists for standard genome sequencing and annotation.</title>
        <authorList>
            <consortium name="The Broad Institute Genomics Platform"/>
            <consortium name="The Broad Institute Genome Sequencing Center for Infectious Disease"/>
            <person name="Wu L."/>
            <person name="Ma J."/>
        </authorList>
    </citation>
    <scope>NUCLEOTIDE SEQUENCE [LARGE SCALE GENOMIC DNA]</scope>
    <source>
        <strain evidence="3">CCUG 55608</strain>
    </source>
</reference>
<evidence type="ECO:0000259" key="1">
    <source>
        <dbReference type="Pfam" id="PF01814"/>
    </source>
</evidence>
<gene>
    <name evidence="2" type="ORF">ACFQ4C_10095</name>
</gene>
<name>A0ABW3Q6P0_9BACT</name>
<feature type="domain" description="Hemerythrin-like" evidence="1">
    <location>
        <begin position="8"/>
        <end position="138"/>
    </location>
</feature>
<dbReference type="EMBL" id="JBHTLP010000008">
    <property type="protein sequence ID" value="MFD1141462.1"/>
    <property type="molecule type" value="Genomic_DNA"/>
</dbReference>
<keyword evidence="3" id="KW-1185">Reference proteome</keyword>
<dbReference type="Proteomes" id="UP001597116">
    <property type="component" value="Unassembled WGS sequence"/>
</dbReference>